<keyword evidence="3" id="KW-0547">Nucleotide-binding</keyword>
<proteinExistence type="inferred from homology"/>
<evidence type="ECO:0000256" key="4">
    <source>
        <dbReference type="ARBA" id="ARBA00022840"/>
    </source>
</evidence>
<evidence type="ECO:0000256" key="1">
    <source>
        <dbReference type="ARBA" id="ARBA00006432"/>
    </source>
</evidence>
<dbReference type="GO" id="GO:0004467">
    <property type="term" value="F:long-chain fatty acid-CoA ligase activity"/>
    <property type="evidence" value="ECO:0007669"/>
    <property type="project" value="UniProtKB-EC"/>
</dbReference>
<evidence type="ECO:0000256" key="3">
    <source>
        <dbReference type="ARBA" id="ARBA00022741"/>
    </source>
</evidence>
<evidence type="ECO:0000256" key="2">
    <source>
        <dbReference type="ARBA" id="ARBA00022598"/>
    </source>
</evidence>
<dbReference type="EMBL" id="JADGJH010000365">
    <property type="protein sequence ID" value="KAJ3130683.1"/>
    <property type="molecule type" value="Genomic_DNA"/>
</dbReference>
<dbReference type="PROSITE" id="PS00455">
    <property type="entry name" value="AMP_BINDING"/>
    <property type="match status" value="1"/>
</dbReference>
<dbReference type="PANTHER" id="PTHR43272:SF83">
    <property type="entry name" value="ACYL-COA SYNTHETASE LONG-CHAIN, ISOFORM J"/>
    <property type="match status" value="1"/>
</dbReference>
<comment type="catalytic activity">
    <reaction evidence="5">
        <text>a long-chain fatty acid + ATP + CoA = a long-chain fatty acyl-CoA + AMP + diphosphate</text>
        <dbReference type="Rhea" id="RHEA:15421"/>
        <dbReference type="ChEBI" id="CHEBI:30616"/>
        <dbReference type="ChEBI" id="CHEBI:33019"/>
        <dbReference type="ChEBI" id="CHEBI:57287"/>
        <dbReference type="ChEBI" id="CHEBI:57560"/>
        <dbReference type="ChEBI" id="CHEBI:83139"/>
        <dbReference type="ChEBI" id="CHEBI:456215"/>
        <dbReference type="EC" id="6.2.1.3"/>
    </reaction>
</comment>
<sequence length="694" mass="76044">MAYNALKAVPVPDTESAGATPVYRNTKSATLTTTPAPGINTVYDIIERGFSTRGSVEAFGQRRVVQIVEEAKLITKKLPGGGQVQETKTWKYFELSPFEWLTWSQAEVRIRAYASAYRHLGMRPNDKLTIFADTSRDWLFTAMACILQSITVTTAYATLGEEGLTHSMLECDVATVFTNADLLPMIVKIASKLSHLRHVVYSGVASPAVLADLAKPVHGFGHHLKVFSLEELQELGEKHPHESTPPTKDDVALIMYTSGSTGPPKGVMLTHANVVATVSGARTYVDSYLDDEGEVYLAFLPLAHILEFAVEMTFLFKGIQIGYGSVRTLTDASVRNCKGDIRELRPTCLAGVPAVWDSIRKAVEGKIRESSTISQSIFAAAFQLKWVFMTMGMEYLAAPLDSLVFNKIKDQVGGRLKFALSGGAPVPKSTAQFLSVTATKIISGYGMTECAAVLAIQEVSQVTTLGITGAPVTSLEVKLVDVENTSYKSTNTPKPQGEIWVRGGSVMKGYYKQDALTREAITPEGWLMTGDIAELNADGTLQIIDRKKNLVKLSNGEYIALEKLESNYKVSKYVQNICVYADPEQSFAIALIQPIEKEVRATAVKLNLYPANVDIAHIGFDELCDRKEMRAAVVASLKDIAKSIGLKPAEIIGQVYLAHEEWTPQNGLLTAAMKLQRKDIVKRYSTEIKKMYAS</sequence>
<dbReference type="GO" id="GO:0035336">
    <property type="term" value="P:long-chain fatty-acyl-CoA metabolic process"/>
    <property type="evidence" value="ECO:0007669"/>
    <property type="project" value="TreeGrafter"/>
</dbReference>
<dbReference type="InterPro" id="IPR020845">
    <property type="entry name" value="AMP-binding_CS"/>
</dbReference>
<dbReference type="InterPro" id="IPR000873">
    <property type="entry name" value="AMP-dep_synth/lig_dom"/>
</dbReference>
<dbReference type="Pfam" id="PF00501">
    <property type="entry name" value="AMP-binding"/>
    <property type="match status" value="1"/>
</dbReference>
<name>A0AAD5XJY3_9FUNG</name>
<dbReference type="InterPro" id="IPR042099">
    <property type="entry name" value="ANL_N_sf"/>
</dbReference>
<dbReference type="Gene3D" id="3.40.50.12780">
    <property type="entry name" value="N-terminal domain of ligase-like"/>
    <property type="match status" value="1"/>
</dbReference>
<dbReference type="AlphaFoldDB" id="A0AAD5XJY3"/>
<feature type="domain" description="AMP-dependent synthetase/ligase" evidence="6">
    <location>
        <begin position="97"/>
        <end position="511"/>
    </location>
</feature>
<evidence type="ECO:0000313" key="8">
    <source>
        <dbReference type="Proteomes" id="UP001211907"/>
    </source>
</evidence>
<keyword evidence="2 7" id="KW-0436">Ligase</keyword>
<keyword evidence="4" id="KW-0067">ATP-binding</keyword>
<organism evidence="7 8">
    <name type="scientific">Physocladia obscura</name>
    <dbReference type="NCBI Taxonomy" id="109957"/>
    <lineage>
        <taxon>Eukaryota</taxon>
        <taxon>Fungi</taxon>
        <taxon>Fungi incertae sedis</taxon>
        <taxon>Chytridiomycota</taxon>
        <taxon>Chytridiomycota incertae sedis</taxon>
        <taxon>Chytridiomycetes</taxon>
        <taxon>Chytridiales</taxon>
        <taxon>Chytriomycetaceae</taxon>
        <taxon>Physocladia</taxon>
    </lineage>
</organism>
<dbReference type="SUPFAM" id="SSF56801">
    <property type="entry name" value="Acetyl-CoA synthetase-like"/>
    <property type="match status" value="1"/>
</dbReference>
<reference evidence="7" key="1">
    <citation type="submission" date="2020-05" db="EMBL/GenBank/DDBJ databases">
        <title>Phylogenomic resolution of chytrid fungi.</title>
        <authorList>
            <person name="Stajich J.E."/>
            <person name="Amses K."/>
            <person name="Simmons R."/>
            <person name="Seto K."/>
            <person name="Myers J."/>
            <person name="Bonds A."/>
            <person name="Quandt C.A."/>
            <person name="Barry K."/>
            <person name="Liu P."/>
            <person name="Grigoriev I."/>
            <person name="Longcore J.E."/>
            <person name="James T.Y."/>
        </authorList>
    </citation>
    <scope>NUCLEOTIDE SEQUENCE</scope>
    <source>
        <strain evidence="7">JEL0513</strain>
    </source>
</reference>
<evidence type="ECO:0000259" key="6">
    <source>
        <dbReference type="Pfam" id="PF00501"/>
    </source>
</evidence>
<dbReference type="PANTHER" id="PTHR43272">
    <property type="entry name" value="LONG-CHAIN-FATTY-ACID--COA LIGASE"/>
    <property type="match status" value="1"/>
</dbReference>
<evidence type="ECO:0000313" key="7">
    <source>
        <dbReference type="EMBL" id="KAJ3130683.1"/>
    </source>
</evidence>
<keyword evidence="8" id="KW-1185">Reference proteome</keyword>
<dbReference type="Proteomes" id="UP001211907">
    <property type="component" value="Unassembled WGS sequence"/>
</dbReference>
<comment type="caution">
    <text evidence="7">The sequence shown here is derived from an EMBL/GenBank/DDBJ whole genome shotgun (WGS) entry which is preliminary data.</text>
</comment>
<comment type="similarity">
    <text evidence="1">Belongs to the ATP-dependent AMP-binding enzyme family.</text>
</comment>
<dbReference type="GO" id="GO:0005886">
    <property type="term" value="C:plasma membrane"/>
    <property type="evidence" value="ECO:0007669"/>
    <property type="project" value="TreeGrafter"/>
</dbReference>
<dbReference type="GO" id="GO:0005783">
    <property type="term" value="C:endoplasmic reticulum"/>
    <property type="evidence" value="ECO:0007669"/>
    <property type="project" value="TreeGrafter"/>
</dbReference>
<protein>
    <submittedName>
        <fullName evidence="7">Long-chain fatty acid-CoA ligase</fullName>
    </submittedName>
</protein>
<gene>
    <name evidence="7" type="primary">FAA4_5</name>
    <name evidence="7" type="ORF">HK100_007704</name>
</gene>
<evidence type="ECO:0000256" key="5">
    <source>
        <dbReference type="ARBA" id="ARBA00036813"/>
    </source>
</evidence>
<dbReference type="GO" id="GO:0005524">
    <property type="term" value="F:ATP binding"/>
    <property type="evidence" value="ECO:0007669"/>
    <property type="project" value="UniProtKB-KW"/>
</dbReference>
<dbReference type="GO" id="GO:0005811">
    <property type="term" value="C:lipid droplet"/>
    <property type="evidence" value="ECO:0007669"/>
    <property type="project" value="TreeGrafter"/>
</dbReference>
<accession>A0AAD5XJY3</accession>